<evidence type="ECO:0000313" key="1">
    <source>
        <dbReference type="EMBL" id="AWB23647.1"/>
    </source>
</evidence>
<dbReference type="EMBL" id="CP028843">
    <property type="protein sequence ID" value="AWB23647.1"/>
    <property type="molecule type" value="Genomic_DNA"/>
</dbReference>
<reference evidence="1 2" key="1">
    <citation type="submission" date="2018-04" db="EMBL/GenBank/DDBJ databases">
        <title>Methylobacterium sp. PR1016A genome.</title>
        <authorList>
            <person name="Park W."/>
        </authorList>
    </citation>
    <scope>NUCLEOTIDE SEQUENCE [LARGE SCALE GENOMIC DNA]</scope>
    <source>
        <strain evidence="1 2">PR1016A</strain>
    </source>
</reference>
<dbReference type="Proteomes" id="UP000244755">
    <property type="component" value="Chromosome 1"/>
</dbReference>
<dbReference type="AlphaFoldDB" id="A0A2R4WQ25"/>
<protein>
    <submittedName>
        <fullName evidence="1">Uncharacterized protein</fullName>
    </submittedName>
</protein>
<name>A0A2R4WQ25_9HYPH</name>
<dbReference type="Gene3D" id="3.90.930.1">
    <property type="match status" value="2"/>
</dbReference>
<accession>A0A2R4WQ25</accession>
<dbReference type="KEGG" id="mee:DA075_24420"/>
<organism evidence="1 2">
    <name type="scientific">Methylobacterium currus</name>
    <dbReference type="NCBI Taxonomy" id="2051553"/>
    <lineage>
        <taxon>Bacteria</taxon>
        <taxon>Pseudomonadati</taxon>
        <taxon>Pseudomonadota</taxon>
        <taxon>Alphaproteobacteria</taxon>
        <taxon>Hyphomicrobiales</taxon>
        <taxon>Methylobacteriaceae</taxon>
        <taxon>Methylobacterium</taxon>
    </lineage>
</organism>
<proteinExistence type="predicted"/>
<keyword evidence="2" id="KW-1185">Reference proteome</keyword>
<gene>
    <name evidence="1" type="ORF">DA075_24420</name>
</gene>
<sequence>MVATVTADAVTGTFSVPVSKLDAGIHVLTAQIGDTVVGNSLTVAVGTAADIVAKLPVLQASTGLSGIYLTDTHVLQVDSASAMRSLLASNGDALAAIQGGFSFAVTKVSGGTTTVASYTAGGSLVDTTASTMTGSVLASKTITKPDGSSAAYVYKDGVVTSETQIHADKTKDVYLTGITGTTYVSEHDAYDSTNTLISSVRTHADGTTDYKFNFNTATGEKVTETYTAAGDLAVRTMVTTTKDTIQLKYDGGVISSEYTYYAAGSDDIAALKTYTNGTLTRMNVRHADQSSDTFVYNISGKANIAQHDALDASGKVKFIDLTMQDGSHQITASQAHQTLVSTTHAADTFKGLGGDTFVFHKDFGVDQILGFHSGSGMGHDVIQIDKSMAVDKAHLSITSVGVDTLIHVTDVDSILLKSVAAASLTKDNFLFL</sequence>
<evidence type="ECO:0000313" key="2">
    <source>
        <dbReference type="Proteomes" id="UP000244755"/>
    </source>
</evidence>